<dbReference type="AlphaFoldDB" id="A0A0Y0MTX3"/>
<comment type="catalytic activity">
    <reaction evidence="5">
        <text>Hydrolysis of terminal non-reducing beta-D-galactose residues in beta-D-galactosides.</text>
        <dbReference type="EC" id="3.2.1.23"/>
    </reaction>
</comment>
<keyword evidence="3 5" id="KW-0326">Glycosidase</keyword>
<evidence type="ECO:0000259" key="9">
    <source>
        <dbReference type="Pfam" id="PF21467"/>
    </source>
</evidence>
<dbReference type="InterPro" id="IPR048913">
    <property type="entry name" value="BetaGal_gal-bd"/>
</dbReference>
<dbReference type="GO" id="GO:0005975">
    <property type="term" value="P:carbohydrate metabolic process"/>
    <property type="evidence" value="ECO:0007669"/>
    <property type="project" value="InterPro"/>
</dbReference>
<dbReference type="InterPro" id="IPR026283">
    <property type="entry name" value="B-gal_1-like"/>
</dbReference>
<dbReference type="PANTHER" id="PTHR23421">
    <property type="entry name" value="BETA-GALACTOSIDASE RELATED"/>
    <property type="match status" value="1"/>
</dbReference>
<evidence type="ECO:0000313" key="10">
    <source>
        <dbReference type="EMBL" id="AMB57922.1"/>
    </source>
</evidence>
<dbReference type="PRINTS" id="PR00742">
    <property type="entry name" value="GLHYDRLASE35"/>
</dbReference>
<evidence type="ECO:0000256" key="6">
    <source>
        <dbReference type="RuleBase" id="RU003679"/>
    </source>
</evidence>
<evidence type="ECO:0000259" key="7">
    <source>
        <dbReference type="Pfam" id="PF01301"/>
    </source>
</evidence>
<dbReference type="Proteomes" id="UP000058305">
    <property type="component" value="Chromosome"/>
</dbReference>
<protein>
    <recommendedName>
        <fullName evidence="5">Beta-galactosidase</fullName>
        <ecNumber evidence="5">3.2.1.23</ecNumber>
    </recommendedName>
</protein>
<organism evidence="10 11">
    <name type="scientific">Microterricola viridarii</name>
    <dbReference type="NCBI Taxonomy" id="412690"/>
    <lineage>
        <taxon>Bacteria</taxon>
        <taxon>Bacillati</taxon>
        <taxon>Actinomycetota</taxon>
        <taxon>Actinomycetes</taxon>
        <taxon>Micrococcales</taxon>
        <taxon>Microbacteriaceae</taxon>
        <taxon>Microterricola</taxon>
    </lineage>
</organism>
<feature type="active site" description="Proton donor" evidence="4">
    <location>
        <position position="170"/>
    </location>
</feature>
<keyword evidence="2 5" id="KW-0378">Hydrolase</keyword>
<sequence length="611" mass="66689">MSMNATPDHSSASRILTVQDGAFRRGGAEHRILSGAIHYFRVHPELWHDRLLRLRALGLNTIETYIPWNWHERVRGEIDFTGPRDVARFVQTAGDLGFDVILRPGPYICAEWDFGGLPGWLMAEPGIALRTMDPRFIDAADGWFDAITAVMRPLLASNGGPVVSVQVENEYGSFGDDAEYVRHCRDALTSRGIDVLLVTSDGPIAGMFAAGMVEGAHATVNFGSRTTEAFAALRTAQPEGPDMCMEFWNGWFDHWGEPHHVRSAADAAGTLEEMLSSGGSVNFYMAHGGTNFGLWNGCNTEDGKLQPTVTSYDYDAAVGEAGELSEKFYAFREILRRYATHEIPEPPALPGRLAAQEAAVSEWVSLRDSLGAFDAPERSALPRQMEQLGQDQGLVWYQASPLLDAGQVTLQVDGLADRATVLLDGVVAGIIDRNDAEHTLVVQTRTDGQPTELVIIVENQGRINFAGGLGEHKGLRSVRQGARFIHGWTSTALQIGQDGAIDPLRFDGSAAAAGPVFGRSTLTVDEQADGFIALPGWGKGFVWLNGFLLGRYWERGPQVTLYAPAPLWRAGENEIVVLEMERAGSRIELRSEPDLDGGRRAGIPKAAEFFD</sequence>
<gene>
    <name evidence="10" type="ORF">AWU67_02490</name>
</gene>
<dbReference type="Pfam" id="PF21467">
    <property type="entry name" value="BetaGal_gal-bd"/>
    <property type="match status" value="1"/>
</dbReference>
<dbReference type="KEGG" id="mvd:AWU67_02490"/>
<evidence type="ECO:0000313" key="11">
    <source>
        <dbReference type="Proteomes" id="UP000058305"/>
    </source>
</evidence>
<evidence type="ECO:0000256" key="2">
    <source>
        <dbReference type="ARBA" id="ARBA00022801"/>
    </source>
</evidence>
<dbReference type="InterPro" id="IPR048912">
    <property type="entry name" value="BetaGal1-like_ABD1"/>
</dbReference>
<evidence type="ECO:0000256" key="4">
    <source>
        <dbReference type="PIRSR" id="PIRSR006336-1"/>
    </source>
</evidence>
<dbReference type="InterPro" id="IPR008979">
    <property type="entry name" value="Galactose-bd-like_sf"/>
</dbReference>
<feature type="active site" description="Nucleophile" evidence="4">
    <location>
        <position position="246"/>
    </location>
</feature>
<dbReference type="InterPro" id="IPR001944">
    <property type="entry name" value="Glycoside_Hdrlase_35"/>
</dbReference>
<dbReference type="FunFam" id="3.20.20.80:FF:000115">
    <property type="entry name" value="Beta-galactosidase"/>
    <property type="match status" value="1"/>
</dbReference>
<feature type="domain" description="Glycoside hydrolase 35 catalytic" evidence="7">
    <location>
        <begin position="25"/>
        <end position="337"/>
    </location>
</feature>
<evidence type="ECO:0000259" key="8">
    <source>
        <dbReference type="Pfam" id="PF21317"/>
    </source>
</evidence>
<dbReference type="Gene3D" id="3.20.20.80">
    <property type="entry name" value="Glycosidases"/>
    <property type="match status" value="1"/>
</dbReference>
<evidence type="ECO:0000256" key="3">
    <source>
        <dbReference type="ARBA" id="ARBA00023295"/>
    </source>
</evidence>
<dbReference type="GO" id="GO:0004565">
    <property type="term" value="F:beta-galactosidase activity"/>
    <property type="evidence" value="ECO:0007669"/>
    <property type="project" value="UniProtKB-EC"/>
</dbReference>
<dbReference type="PROSITE" id="PS01182">
    <property type="entry name" value="GLYCOSYL_HYDROL_F35"/>
    <property type="match status" value="1"/>
</dbReference>
<dbReference type="InterPro" id="IPR031330">
    <property type="entry name" value="Gly_Hdrlase_35_cat"/>
</dbReference>
<dbReference type="EC" id="3.2.1.23" evidence="5"/>
<dbReference type="EMBL" id="CP014145">
    <property type="protein sequence ID" value="AMB57922.1"/>
    <property type="molecule type" value="Genomic_DNA"/>
</dbReference>
<name>A0A0Y0MTX3_9MICO</name>
<evidence type="ECO:0000256" key="1">
    <source>
        <dbReference type="ARBA" id="ARBA00009809"/>
    </source>
</evidence>
<feature type="domain" description="Beta-galactosidase galactose-binding" evidence="9">
    <location>
        <begin position="515"/>
        <end position="573"/>
    </location>
</feature>
<comment type="similarity">
    <text evidence="1 6">Belongs to the glycosyl hydrolase 35 family.</text>
</comment>
<reference evidence="11" key="2">
    <citation type="submission" date="2016-01" db="EMBL/GenBank/DDBJ databases">
        <title>First complete genome sequence of a species in the genus Microterricola, an extremophilic cold active enzyme producing strain ERGS5:02 isolated from Sikkim Himalaya.</title>
        <authorList>
            <person name="Kumar R."/>
            <person name="Singh D."/>
            <person name="Swarnkar M.K."/>
        </authorList>
    </citation>
    <scope>NUCLEOTIDE SEQUENCE [LARGE SCALE GENOMIC DNA]</scope>
    <source>
        <strain evidence="11">ERGS5:02</strain>
    </source>
</reference>
<dbReference type="Pfam" id="PF21317">
    <property type="entry name" value="BetaGal_ABD_1"/>
    <property type="match status" value="1"/>
</dbReference>
<accession>A0A0Y0MTX3</accession>
<feature type="domain" description="Beta-galactosidase 1-like first all-beta" evidence="8">
    <location>
        <begin position="382"/>
        <end position="493"/>
    </location>
</feature>
<dbReference type="InterPro" id="IPR017853">
    <property type="entry name" value="GH"/>
</dbReference>
<keyword evidence="11" id="KW-1185">Reference proteome</keyword>
<dbReference type="SUPFAM" id="SSF49785">
    <property type="entry name" value="Galactose-binding domain-like"/>
    <property type="match status" value="1"/>
</dbReference>
<dbReference type="SUPFAM" id="SSF51445">
    <property type="entry name" value="(Trans)glycosidases"/>
    <property type="match status" value="1"/>
</dbReference>
<proteinExistence type="inferred from homology"/>
<reference evidence="10 11" key="1">
    <citation type="journal article" date="2016" name="J. Biotechnol.">
        <title>First complete genome sequence of a species in the genus Microterricola, an extremophilic cold active enzyme producing bacterial strain ERGS5:02 isolated from Sikkim Himalaya.</title>
        <authorList>
            <person name="Himanshu"/>
            <person name="Swarnkar M.K."/>
            <person name="Singh D."/>
            <person name="Kumar R."/>
        </authorList>
    </citation>
    <scope>NUCLEOTIDE SEQUENCE [LARGE SCALE GENOMIC DNA]</scope>
    <source>
        <strain evidence="10 11">ERGS5:02</strain>
    </source>
</reference>
<dbReference type="InterPro" id="IPR019801">
    <property type="entry name" value="Glyco_hydro_35_CS"/>
</dbReference>
<evidence type="ECO:0000256" key="5">
    <source>
        <dbReference type="RuleBase" id="RU000675"/>
    </source>
</evidence>
<dbReference type="Pfam" id="PF01301">
    <property type="entry name" value="Glyco_hydro_35"/>
    <property type="match status" value="1"/>
</dbReference>
<dbReference type="PIRSF" id="PIRSF006336">
    <property type="entry name" value="B-gal"/>
    <property type="match status" value="1"/>
</dbReference>
<dbReference type="Gene3D" id="2.60.120.260">
    <property type="entry name" value="Galactose-binding domain-like"/>
    <property type="match status" value="2"/>
</dbReference>